<evidence type="ECO:0000259" key="1">
    <source>
        <dbReference type="PROSITE" id="PS51186"/>
    </source>
</evidence>
<dbReference type="Proteomes" id="UP000616114">
    <property type="component" value="Unassembled WGS sequence"/>
</dbReference>
<reference evidence="3" key="1">
    <citation type="journal article" date="2014" name="Int. J. Syst. Evol. Microbiol.">
        <title>Complete genome sequence of Corynebacterium casei LMG S-19264T (=DSM 44701T), isolated from a smear-ripened cheese.</title>
        <authorList>
            <consortium name="US DOE Joint Genome Institute (JGI-PGF)"/>
            <person name="Walter F."/>
            <person name="Albersmeier A."/>
            <person name="Kalinowski J."/>
            <person name="Ruckert C."/>
        </authorList>
    </citation>
    <scope>NUCLEOTIDE SEQUENCE</scope>
    <source>
        <strain evidence="3">CGMCC 1.12785</strain>
    </source>
</reference>
<dbReference type="Pfam" id="PF14542">
    <property type="entry name" value="Acetyltransf_CG"/>
    <property type="match status" value="1"/>
</dbReference>
<dbReference type="InterPro" id="IPR016181">
    <property type="entry name" value="Acyl_CoA_acyltransferase"/>
</dbReference>
<comment type="caution">
    <text evidence="3">The sequence shown here is derived from an EMBL/GenBank/DDBJ whole genome shotgun (WGS) entry which is preliminary data.</text>
</comment>
<dbReference type="InterPro" id="IPR000182">
    <property type="entry name" value="GNAT_dom"/>
</dbReference>
<dbReference type="AlphaFoldDB" id="A0A8J2TXZ9"/>
<dbReference type="InterPro" id="IPR031165">
    <property type="entry name" value="GNAT_YJDJ"/>
</dbReference>
<accession>A0A8J2TXZ9</accession>
<proteinExistence type="predicted"/>
<dbReference type="PROSITE" id="PS51729">
    <property type="entry name" value="GNAT_YJDJ"/>
    <property type="match status" value="1"/>
</dbReference>
<dbReference type="Gene3D" id="3.40.630.30">
    <property type="match status" value="1"/>
</dbReference>
<dbReference type="PROSITE" id="PS51186">
    <property type="entry name" value="GNAT"/>
    <property type="match status" value="1"/>
</dbReference>
<evidence type="ECO:0000313" key="3">
    <source>
        <dbReference type="EMBL" id="GGA14655.1"/>
    </source>
</evidence>
<dbReference type="PANTHER" id="PTHR31435">
    <property type="entry name" value="PROTEIN NATD1"/>
    <property type="match status" value="1"/>
</dbReference>
<sequence>MIERQAEQHRYVAFLDGEPIAFAAYRDAGENRVFTTTVTNPAHGGRGYAGLLVEAAFKDALDEERTIVPQCSYVEHYLRTHPEWEQAFEERGLLGAS</sequence>
<gene>
    <name evidence="3" type="ORF">GCM10011333_17000</name>
</gene>
<dbReference type="EMBL" id="BMFY01000006">
    <property type="protein sequence ID" value="GGA14655.1"/>
    <property type="molecule type" value="Genomic_DNA"/>
</dbReference>
<name>A0A8J2TXZ9_9MICO</name>
<keyword evidence="4" id="KW-1185">Reference proteome</keyword>
<feature type="domain" description="N-acetyltransferase" evidence="2">
    <location>
        <begin position="3"/>
        <end position="89"/>
    </location>
</feature>
<dbReference type="CDD" id="cd04301">
    <property type="entry name" value="NAT_SF"/>
    <property type="match status" value="1"/>
</dbReference>
<evidence type="ECO:0000313" key="4">
    <source>
        <dbReference type="Proteomes" id="UP000616114"/>
    </source>
</evidence>
<dbReference type="PANTHER" id="PTHR31435:SF9">
    <property type="entry name" value="PROTEIN NATD1"/>
    <property type="match status" value="1"/>
</dbReference>
<feature type="domain" description="N-acetyltransferase" evidence="1">
    <location>
        <begin position="1"/>
        <end position="97"/>
    </location>
</feature>
<evidence type="ECO:0000259" key="2">
    <source>
        <dbReference type="PROSITE" id="PS51729"/>
    </source>
</evidence>
<protein>
    <submittedName>
        <fullName evidence="3">N-acetyltransferase</fullName>
    </submittedName>
</protein>
<dbReference type="GO" id="GO:0016747">
    <property type="term" value="F:acyltransferase activity, transferring groups other than amino-acyl groups"/>
    <property type="evidence" value="ECO:0007669"/>
    <property type="project" value="InterPro"/>
</dbReference>
<dbReference type="SUPFAM" id="SSF55729">
    <property type="entry name" value="Acyl-CoA N-acyltransferases (Nat)"/>
    <property type="match status" value="1"/>
</dbReference>
<dbReference type="InterPro" id="IPR045057">
    <property type="entry name" value="Gcn5-rel_NAT"/>
</dbReference>
<organism evidence="3 4">
    <name type="scientific">Sediminivirga luteola</name>
    <dbReference type="NCBI Taxonomy" id="1774748"/>
    <lineage>
        <taxon>Bacteria</taxon>
        <taxon>Bacillati</taxon>
        <taxon>Actinomycetota</taxon>
        <taxon>Actinomycetes</taxon>
        <taxon>Micrococcales</taxon>
        <taxon>Brevibacteriaceae</taxon>
        <taxon>Sediminivirga</taxon>
    </lineage>
</organism>
<reference evidence="3" key="2">
    <citation type="submission" date="2020-09" db="EMBL/GenBank/DDBJ databases">
        <authorList>
            <person name="Sun Q."/>
            <person name="Zhou Y."/>
        </authorList>
    </citation>
    <scope>NUCLEOTIDE SEQUENCE</scope>
    <source>
        <strain evidence="3">CGMCC 1.12785</strain>
    </source>
</reference>